<protein>
    <submittedName>
        <fullName evidence="2">Uncharacterized protein</fullName>
    </submittedName>
</protein>
<feature type="transmembrane region" description="Helical" evidence="1">
    <location>
        <begin position="12"/>
        <end position="32"/>
    </location>
</feature>
<proteinExistence type="predicted"/>
<accession>A0A9J6AVN3</accession>
<evidence type="ECO:0000313" key="3">
    <source>
        <dbReference type="Proteomes" id="UP000824120"/>
    </source>
</evidence>
<sequence>MAQDIAEMKQLAIFRLGIISINASLWIINKIISFDNTVVSIQVIVWGCGVVCCCITVMLSPLTLDGIGPVRELDEKSSHSSSVQLLLKDKNSNPPSKLLFRSDNLLSFSNIEKWVIGPSRWLPPRSKLSIVERGYYWNENCLKDCCNGDQAQSLVLSSRRNELHPVNNNPCSCSIKESLDMTESLGLHLCRNNNQKHEDHW</sequence>
<dbReference type="EMBL" id="JACXVP010000001">
    <property type="protein sequence ID" value="KAG5628590.1"/>
    <property type="molecule type" value="Genomic_DNA"/>
</dbReference>
<name>A0A9J6AVN3_SOLCO</name>
<feature type="transmembrane region" description="Helical" evidence="1">
    <location>
        <begin position="44"/>
        <end position="64"/>
    </location>
</feature>
<organism evidence="2 3">
    <name type="scientific">Solanum commersonii</name>
    <name type="common">Commerson's wild potato</name>
    <name type="synonym">Commerson's nightshade</name>
    <dbReference type="NCBI Taxonomy" id="4109"/>
    <lineage>
        <taxon>Eukaryota</taxon>
        <taxon>Viridiplantae</taxon>
        <taxon>Streptophyta</taxon>
        <taxon>Embryophyta</taxon>
        <taxon>Tracheophyta</taxon>
        <taxon>Spermatophyta</taxon>
        <taxon>Magnoliopsida</taxon>
        <taxon>eudicotyledons</taxon>
        <taxon>Gunneridae</taxon>
        <taxon>Pentapetalae</taxon>
        <taxon>asterids</taxon>
        <taxon>lamiids</taxon>
        <taxon>Solanales</taxon>
        <taxon>Solanaceae</taxon>
        <taxon>Solanoideae</taxon>
        <taxon>Solaneae</taxon>
        <taxon>Solanum</taxon>
    </lineage>
</organism>
<dbReference type="AlphaFoldDB" id="A0A9J6AVN3"/>
<evidence type="ECO:0000256" key="1">
    <source>
        <dbReference type="SAM" id="Phobius"/>
    </source>
</evidence>
<keyword evidence="1" id="KW-0472">Membrane</keyword>
<dbReference type="Proteomes" id="UP000824120">
    <property type="component" value="Chromosome 1"/>
</dbReference>
<keyword evidence="3" id="KW-1185">Reference proteome</keyword>
<keyword evidence="1" id="KW-1133">Transmembrane helix</keyword>
<evidence type="ECO:0000313" key="2">
    <source>
        <dbReference type="EMBL" id="KAG5628590.1"/>
    </source>
</evidence>
<gene>
    <name evidence="2" type="ORF">H5410_000307</name>
</gene>
<comment type="caution">
    <text evidence="2">The sequence shown here is derived from an EMBL/GenBank/DDBJ whole genome shotgun (WGS) entry which is preliminary data.</text>
</comment>
<reference evidence="2 3" key="1">
    <citation type="submission" date="2020-09" db="EMBL/GenBank/DDBJ databases">
        <title>De no assembly of potato wild relative species, Solanum commersonii.</title>
        <authorList>
            <person name="Cho K."/>
        </authorList>
    </citation>
    <scope>NUCLEOTIDE SEQUENCE [LARGE SCALE GENOMIC DNA]</scope>
    <source>
        <strain evidence="2">LZ3.2</strain>
        <tissue evidence="2">Leaf</tissue>
    </source>
</reference>
<keyword evidence="1" id="KW-0812">Transmembrane</keyword>